<reference evidence="1 2" key="1">
    <citation type="submission" date="2020-01" db="EMBL/GenBank/DDBJ databases">
        <title>Paenibacillus soybeanensis sp. nov. isolated from the nodules of soybean (Glycine max(L.) Merr).</title>
        <authorList>
            <person name="Wang H."/>
        </authorList>
    </citation>
    <scope>NUCLEOTIDE SEQUENCE [LARGE SCALE GENOMIC DNA]</scope>
    <source>
        <strain evidence="1 2">DSM 23054</strain>
    </source>
</reference>
<dbReference type="OrthoDB" id="3174529at2"/>
<dbReference type="Proteomes" id="UP000558113">
    <property type="component" value="Unassembled WGS sequence"/>
</dbReference>
<accession>A0A7X4YJV4</accession>
<dbReference type="RefSeq" id="WP_161693668.1">
    <property type="nucleotide sequence ID" value="NZ_JAAAMU010000001.1"/>
</dbReference>
<evidence type="ECO:0000313" key="2">
    <source>
        <dbReference type="Proteomes" id="UP000558113"/>
    </source>
</evidence>
<gene>
    <name evidence="1" type="ORF">GT003_01465</name>
</gene>
<organism evidence="1 2">
    <name type="scientific">Paenibacillus sacheonensis</name>
    <dbReference type="NCBI Taxonomy" id="742054"/>
    <lineage>
        <taxon>Bacteria</taxon>
        <taxon>Bacillati</taxon>
        <taxon>Bacillota</taxon>
        <taxon>Bacilli</taxon>
        <taxon>Bacillales</taxon>
        <taxon>Paenibacillaceae</taxon>
        <taxon>Paenibacillus</taxon>
    </lineage>
</organism>
<dbReference type="AlphaFoldDB" id="A0A7X4YJV4"/>
<protein>
    <submittedName>
        <fullName evidence="1">Uncharacterized protein</fullName>
    </submittedName>
</protein>
<dbReference type="EMBL" id="JAAAMU010000001">
    <property type="protein sequence ID" value="NBC67660.1"/>
    <property type="molecule type" value="Genomic_DNA"/>
</dbReference>
<sequence>MFLTFHGSDRTLHQDKFRADEVAYNLFHRIAEAERATCLKTSDDASERNDAFGNEK</sequence>
<comment type="caution">
    <text evidence="1">The sequence shown here is derived from an EMBL/GenBank/DDBJ whole genome shotgun (WGS) entry which is preliminary data.</text>
</comment>
<name>A0A7X4YJV4_9BACL</name>
<keyword evidence="2" id="KW-1185">Reference proteome</keyword>
<proteinExistence type="predicted"/>
<evidence type="ECO:0000313" key="1">
    <source>
        <dbReference type="EMBL" id="NBC67660.1"/>
    </source>
</evidence>